<dbReference type="EMBL" id="OX459125">
    <property type="protein sequence ID" value="CAI9114840.1"/>
    <property type="molecule type" value="Genomic_DNA"/>
</dbReference>
<feature type="region of interest" description="Disordered" evidence="1">
    <location>
        <begin position="1"/>
        <end position="22"/>
    </location>
</feature>
<protein>
    <submittedName>
        <fullName evidence="2">OLC1v1015649C1</fullName>
    </submittedName>
</protein>
<sequence length="187" mass="20331">MKIDVPDAKLPSTAAKPLLPDPVAQNLADDLARKEQLGSAGSDEVSAAADKQDPPMNSLPESSVIRDINILSLPKSSLPPGEEVQCDPPPVIRGITGISSLEENHRSIADVATEFPTATKTLAVAELRTSPDAAAATRQSPEENFEKSLLISRRPQRKRFLKLRPLPLRNKLLSQHNLESSQPDFQF</sequence>
<evidence type="ECO:0000313" key="3">
    <source>
        <dbReference type="Proteomes" id="UP001161247"/>
    </source>
</evidence>
<keyword evidence="3" id="KW-1185">Reference proteome</keyword>
<dbReference type="Proteomes" id="UP001161247">
    <property type="component" value="Chromosome 8"/>
</dbReference>
<evidence type="ECO:0000256" key="1">
    <source>
        <dbReference type="SAM" id="MobiDB-lite"/>
    </source>
</evidence>
<proteinExistence type="predicted"/>
<evidence type="ECO:0000313" key="2">
    <source>
        <dbReference type="EMBL" id="CAI9114840.1"/>
    </source>
</evidence>
<gene>
    <name evidence="2" type="ORF">OLC1_LOCUS21475</name>
</gene>
<feature type="region of interest" description="Disordered" evidence="1">
    <location>
        <begin position="34"/>
        <end position="64"/>
    </location>
</feature>
<dbReference type="AlphaFoldDB" id="A0AAV1E3Z7"/>
<name>A0AAV1E3Z7_OLDCO</name>
<accession>A0AAV1E3Z7</accession>
<reference evidence="2" key="1">
    <citation type="submission" date="2023-03" db="EMBL/GenBank/DDBJ databases">
        <authorList>
            <person name="Julca I."/>
        </authorList>
    </citation>
    <scope>NUCLEOTIDE SEQUENCE</scope>
</reference>
<organism evidence="2 3">
    <name type="scientific">Oldenlandia corymbosa var. corymbosa</name>
    <dbReference type="NCBI Taxonomy" id="529605"/>
    <lineage>
        <taxon>Eukaryota</taxon>
        <taxon>Viridiplantae</taxon>
        <taxon>Streptophyta</taxon>
        <taxon>Embryophyta</taxon>
        <taxon>Tracheophyta</taxon>
        <taxon>Spermatophyta</taxon>
        <taxon>Magnoliopsida</taxon>
        <taxon>eudicotyledons</taxon>
        <taxon>Gunneridae</taxon>
        <taxon>Pentapetalae</taxon>
        <taxon>asterids</taxon>
        <taxon>lamiids</taxon>
        <taxon>Gentianales</taxon>
        <taxon>Rubiaceae</taxon>
        <taxon>Rubioideae</taxon>
        <taxon>Spermacoceae</taxon>
        <taxon>Hedyotis-Oldenlandia complex</taxon>
        <taxon>Oldenlandia</taxon>
    </lineage>
</organism>